<reference evidence="1" key="1">
    <citation type="submission" date="2023-04" db="EMBL/GenBank/DDBJ databases">
        <title>A chromosome-level genome assembly of the parasitoid wasp Eretmocerus hayati.</title>
        <authorList>
            <person name="Zhong Y."/>
            <person name="Liu S."/>
            <person name="Liu Y."/>
        </authorList>
    </citation>
    <scope>NUCLEOTIDE SEQUENCE</scope>
    <source>
        <strain evidence="1">ZJU_SS_LIU_2023</strain>
    </source>
</reference>
<name>A0ACC2PDN4_9HYME</name>
<evidence type="ECO:0000313" key="2">
    <source>
        <dbReference type="Proteomes" id="UP001239111"/>
    </source>
</evidence>
<accession>A0ACC2PDN4</accession>
<protein>
    <submittedName>
        <fullName evidence="1">Uncharacterized protein</fullName>
    </submittedName>
</protein>
<evidence type="ECO:0000313" key="1">
    <source>
        <dbReference type="EMBL" id="KAJ8681193.1"/>
    </source>
</evidence>
<sequence length="124" mass="13758">MRWNISSWVHDVINQSAEFHGTVSSTYQSLFYYAALLIDINFSNSGVGRYGGIAIDSDGRILASRTEKGRTVIQVLELGGGALLSEIDSHSSKLRRPSGIAILPDNHLIVVDLGNDCIKKYRYW</sequence>
<comment type="caution">
    <text evidence="1">The sequence shown here is derived from an EMBL/GenBank/DDBJ whole genome shotgun (WGS) entry which is preliminary data.</text>
</comment>
<dbReference type="Proteomes" id="UP001239111">
    <property type="component" value="Chromosome 2"/>
</dbReference>
<dbReference type="EMBL" id="CM056742">
    <property type="protein sequence ID" value="KAJ8681193.1"/>
    <property type="molecule type" value="Genomic_DNA"/>
</dbReference>
<keyword evidence="2" id="KW-1185">Reference proteome</keyword>
<gene>
    <name evidence="1" type="ORF">QAD02_016980</name>
</gene>
<organism evidence="1 2">
    <name type="scientific">Eretmocerus hayati</name>
    <dbReference type="NCBI Taxonomy" id="131215"/>
    <lineage>
        <taxon>Eukaryota</taxon>
        <taxon>Metazoa</taxon>
        <taxon>Ecdysozoa</taxon>
        <taxon>Arthropoda</taxon>
        <taxon>Hexapoda</taxon>
        <taxon>Insecta</taxon>
        <taxon>Pterygota</taxon>
        <taxon>Neoptera</taxon>
        <taxon>Endopterygota</taxon>
        <taxon>Hymenoptera</taxon>
        <taxon>Apocrita</taxon>
        <taxon>Proctotrupomorpha</taxon>
        <taxon>Chalcidoidea</taxon>
        <taxon>Aphelinidae</taxon>
        <taxon>Aphelininae</taxon>
        <taxon>Eretmocerus</taxon>
    </lineage>
</organism>
<proteinExistence type="predicted"/>